<organism evidence="2 3">
    <name type="scientific">Plenodomus tracheiphilus IPT5</name>
    <dbReference type="NCBI Taxonomy" id="1408161"/>
    <lineage>
        <taxon>Eukaryota</taxon>
        <taxon>Fungi</taxon>
        <taxon>Dikarya</taxon>
        <taxon>Ascomycota</taxon>
        <taxon>Pezizomycotina</taxon>
        <taxon>Dothideomycetes</taxon>
        <taxon>Pleosporomycetidae</taxon>
        <taxon>Pleosporales</taxon>
        <taxon>Pleosporineae</taxon>
        <taxon>Leptosphaeriaceae</taxon>
        <taxon>Plenodomus</taxon>
    </lineage>
</organism>
<dbReference type="CDD" id="cd18186">
    <property type="entry name" value="BTB_POZ_ZBTB_KLHL-like"/>
    <property type="match status" value="1"/>
</dbReference>
<dbReference type="EMBL" id="MU006338">
    <property type="protein sequence ID" value="KAF2846096.1"/>
    <property type="molecule type" value="Genomic_DNA"/>
</dbReference>
<name>A0A6A7AS05_9PLEO</name>
<dbReference type="InterPro" id="IPR011333">
    <property type="entry name" value="SKP1/BTB/POZ_sf"/>
</dbReference>
<reference evidence="2" key="1">
    <citation type="submission" date="2020-01" db="EMBL/GenBank/DDBJ databases">
        <authorList>
            <consortium name="DOE Joint Genome Institute"/>
            <person name="Haridas S."/>
            <person name="Albert R."/>
            <person name="Binder M."/>
            <person name="Bloem J."/>
            <person name="Labutti K."/>
            <person name="Salamov A."/>
            <person name="Andreopoulos B."/>
            <person name="Baker S.E."/>
            <person name="Barry K."/>
            <person name="Bills G."/>
            <person name="Bluhm B.H."/>
            <person name="Cannon C."/>
            <person name="Castanera R."/>
            <person name="Culley D.E."/>
            <person name="Daum C."/>
            <person name="Ezra D."/>
            <person name="Gonzalez J.B."/>
            <person name="Henrissat B."/>
            <person name="Kuo A."/>
            <person name="Liang C."/>
            <person name="Lipzen A."/>
            <person name="Lutzoni F."/>
            <person name="Magnuson J."/>
            <person name="Mondo S."/>
            <person name="Nolan M."/>
            <person name="Ohm R."/>
            <person name="Pangilinan J."/>
            <person name="Park H.-J."/>
            <person name="Ramirez L."/>
            <person name="Alfaro M."/>
            <person name="Sun H."/>
            <person name="Tritt A."/>
            <person name="Yoshinaga Y."/>
            <person name="Zwiers L.-H."/>
            <person name="Turgeon B.G."/>
            <person name="Goodwin S.B."/>
            <person name="Spatafora J.W."/>
            <person name="Crous P.W."/>
            <person name="Grigoriev I.V."/>
        </authorList>
    </citation>
    <scope>NUCLEOTIDE SEQUENCE</scope>
    <source>
        <strain evidence="2">IPT5</strain>
    </source>
</reference>
<dbReference type="PANTHER" id="PTHR47843:SF5">
    <property type="entry name" value="BTB_POZ DOMAIN PROTEIN"/>
    <property type="match status" value="1"/>
</dbReference>
<dbReference type="PANTHER" id="PTHR47843">
    <property type="entry name" value="BTB DOMAIN-CONTAINING PROTEIN-RELATED"/>
    <property type="match status" value="1"/>
</dbReference>
<dbReference type="PROSITE" id="PS50097">
    <property type="entry name" value="BTB"/>
    <property type="match status" value="1"/>
</dbReference>
<keyword evidence="3" id="KW-1185">Reference proteome</keyword>
<accession>A0A6A7AS05</accession>
<protein>
    <recommendedName>
        <fullName evidence="1">BTB domain-containing protein</fullName>
    </recommendedName>
</protein>
<proteinExistence type="predicted"/>
<sequence>MDSEGLLKEKSSRACANFWNDPAFAVAAHHAFLTIPYSDKYLRDIILKTLAYHANEMLKKPEIEALFTESNGMAYALLKAKTSKYSDFTITCGGEIYSVHKAVVCARSGFFERAERFPQEDGSLKGNVDLSEDEPAIVKLLVQYLYEGLHGFPALGTHSAPVFTGSRLSRYYYEFPHTCSSRYPPPEHKVCDHHSCRSDPYDDECNDFVCKVCCPYWSLPPAETMLLHAKMYEIGDKYDVTGLKDLSKHNFHLSCISHWNDDTFASSAHYAFSTTPDEDKGLRDIVSQTIADHMVLLNKPAVEAILNEFNGLAVGILKTRAKDLGWIK</sequence>
<evidence type="ECO:0000313" key="2">
    <source>
        <dbReference type="EMBL" id="KAF2846096.1"/>
    </source>
</evidence>
<dbReference type="OrthoDB" id="6359816at2759"/>
<evidence type="ECO:0000259" key="1">
    <source>
        <dbReference type="PROSITE" id="PS50097"/>
    </source>
</evidence>
<dbReference type="AlphaFoldDB" id="A0A6A7AS05"/>
<dbReference type="SUPFAM" id="SSF54695">
    <property type="entry name" value="POZ domain"/>
    <property type="match status" value="1"/>
</dbReference>
<dbReference type="Pfam" id="PF00651">
    <property type="entry name" value="BTB"/>
    <property type="match status" value="1"/>
</dbReference>
<dbReference type="InterPro" id="IPR000210">
    <property type="entry name" value="BTB/POZ_dom"/>
</dbReference>
<dbReference type="Gene3D" id="3.30.710.10">
    <property type="entry name" value="Potassium Channel Kv1.1, Chain A"/>
    <property type="match status" value="1"/>
</dbReference>
<evidence type="ECO:0000313" key="3">
    <source>
        <dbReference type="Proteomes" id="UP000799423"/>
    </source>
</evidence>
<gene>
    <name evidence="2" type="ORF">T440DRAFT_511104</name>
</gene>
<dbReference type="Proteomes" id="UP000799423">
    <property type="component" value="Unassembled WGS sequence"/>
</dbReference>
<feature type="domain" description="BTB" evidence="1">
    <location>
        <begin position="86"/>
        <end position="154"/>
    </location>
</feature>